<feature type="domain" description="J" evidence="1">
    <location>
        <begin position="19"/>
        <end position="90"/>
    </location>
</feature>
<evidence type="ECO:0000259" key="1">
    <source>
        <dbReference type="PROSITE" id="PS50076"/>
    </source>
</evidence>
<dbReference type="OrthoDB" id="10250354at2759"/>
<evidence type="ECO:0000313" key="2">
    <source>
        <dbReference type="EMBL" id="CAA7394980.1"/>
    </source>
</evidence>
<name>A0A7I8KB36_SPIIN</name>
<dbReference type="Proteomes" id="UP000663760">
    <property type="component" value="Chromosome 4"/>
</dbReference>
<dbReference type="PANTHER" id="PTHR44743:SF5">
    <property type="entry name" value="CHAPERONE DNAJ-DOMAIN SUPERFAMILY PROTEIN"/>
    <property type="match status" value="1"/>
</dbReference>
<reference evidence="2" key="1">
    <citation type="submission" date="2020-02" db="EMBL/GenBank/DDBJ databases">
        <authorList>
            <person name="Scholz U."/>
            <person name="Mascher M."/>
            <person name="Fiebig A."/>
        </authorList>
    </citation>
    <scope>NUCLEOTIDE SEQUENCE</scope>
</reference>
<keyword evidence="3" id="KW-1185">Reference proteome</keyword>
<dbReference type="PROSITE" id="PS50076">
    <property type="entry name" value="DNAJ_2"/>
    <property type="match status" value="1"/>
</dbReference>
<dbReference type="CDD" id="cd06257">
    <property type="entry name" value="DnaJ"/>
    <property type="match status" value="1"/>
</dbReference>
<proteinExistence type="predicted"/>
<organism evidence="2 3">
    <name type="scientific">Spirodela intermedia</name>
    <name type="common">Intermediate duckweed</name>
    <dbReference type="NCBI Taxonomy" id="51605"/>
    <lineage>
        <taxon>Eukaryota</taxon>
        <taxon>Viridiplantae</taxon>
        <taxon>Streptophyta</taxon>
        <taxon>Embryophyta</taxon>
        <taxon>Tracheophyta</taxon>
        <taxon>Spermatophyta</taxon>
        <taxon>Magnoliopsida</taxon>
        <taxon>Liliopsida</taxon>
        <taxon>Araceae</taxon>
        <taxon>Lemnoideae</taxon>
        <taxon>Spirodela</taxon>
    </lineage>
</organism>
<dbReference type="PRINTS" id="PR00625">
    <property type="entry name" value="JDOMAIN"/>
</dbReference>
<evidence type="ECO:0000313" key="3">
    <source>
        <dbReference type="Proteomes" id="UP000663760"/>
    </source>
</evidence>
<dbReference type="PANTHER" id="PTHR44743">
    <property type="entry name" value="PUTATIVE, EXPRESSED-RELATED"/>
    <property type="match status" value="1"/>
</dbReference>
<dbReference type="SMART" id="SM00271">
    <property type="entry name" value="DnaJ"/>
    <property type="match status" value="1"/>
</dbReference>
<sequence>MDGGGEIGGGAGAGGGRADFYTVLGLKRQCSTAELRNAYKKLAMRWHPDRCSAVGNSKTVEEAKAKFQSIQEAYSVLSDTNKRFMYDVGVLDDDDDDADDDFMREMIAMMNKTQPGSGDVVTFEELQSLFMEMFEGDAGVAGRKRGGAEISSTTKATAVYHDAATGFFPCGNSRHRVSHLILPTWTYLIGSSPNYAARVSDNRKYATEFLVEAILKLTTK</sequence>
<dbReference type="InterPro" id="IPR036869">
    <property type="entry name" value="J_dom_sf"/>
</dbReference>
<dbReference type="EMBL" id="LR746267">
    <property type="protein sequence ID" value="CAA7394980.1"/>
    <property type="molecule type" value="Genomic_DNA"/>
</dbReference>
<dbReference type="AlphaFoldDB" id="A0A7I8KB36"/>
<protein>
    <recommendedName>
        <fullName evidence="1">J domain-containing protein</fullName>
    </recommendedName>
</protein>
<dbReference type="Gene3D" id="1.10.287.110">
    <property type="entry name" value="DnaJ domain"/>
    <property type="match status" value="1"/>
</dbReference>
<accession>A0A7I8KB36</accession>
<dbReference type="GO" id="GO:0005783">
    <property type="term" value="C:endoplasmic reticulum"/>
    <property type="evidence" value="ECO:0007669"/>
    <property type="project" value="UniProtKB-ARBA"/>
</dbReference>
<dbReference type="Pfam" id="PF00226">
    <property type="entry name" value="DnaJ"/>
    <property type="match status" value="1"/>
</dbReference>
<dbReference type="SUPFAM" id="SSF46565">
    <property type="entry name" value="Chaperone J-domain"/>
    <property type="match status" value="1"/>
</dbReference>
<gene>
    <name evidence="2" type="ORF">SI8410_04005641</name>
</gene>
<dbReference type="InterPro" id="IPR001623">
    <property type="entry name" value="DnaJ_domain"/>
</dbReference>